<evidence type="ECO:0000313" key="3">
    <source>
        <dbReference type="Proteomes" id="UP000619293"/>
    </source>
</evidence>
<name>A0A8J3K5J0_9ACTN</name>
<evidence type="ECO:0000313" key="2">
    <source>
        <dbReference type="EMBL" id="GIF94439.1"/>
    </source>
</evidence>
<feature type="transmembrane region" description="Helical" evidence="1">
    <location>
        <begin position="99"/>
        <end position="126"/>
    </location>
</feature>
<keyword evidence="1" id="KW-0472">Membrane</keyword>
<keyword evidence="1" id="KW-1133">Transmembrane helix</keyword>
<keyword evidence="3" id="KW-1185">Reference proteome</keyword>
<keyword evidence="1" id="KW-0812">Transmembrane</keyword>
<dbReference type="EMBL" id="BONG01000097">
    <property type="protein sequence ID" value="GIF94439.1"/>
    <property type="molecule type" value="Genomic_DNA"/>
</dbReference>
<dbReference type="Proteomes" id="UP000619293">
    <property type="component" value="Unassembled WGS sequence"/>
</dbReference>
<feature type="transmembrane region" description="Helical" evidence="1">
    <location>
        <begin position="138"/>
        <end position="160"/>
    </location>
</feature>
<gene>
    <name evidence="2" type="ORF">Cch02nite_78830</name>
</gene>
<reference evidence="2 3" key="1">
    <citation type="submission" date="2021-01" db="EMBL/GenBank/DDBJ databases">
        <title>Whole genome shotgun sequence of Catellatospora chokoriensis NBRC 107358.</title>
        <authorList>
            <person name="Komaki H."/>
            <person name="Tamura T."/>
        </authorList>
    </citation>
    <scope>NUCLEOTIDE SEQUENCE [LARGE SCALE GENOMIC DNA]</scope>
    <source>
        <strain evidence="2 3">NBRC 107358</strain>
    </source>
</reference>
<sequence length="180" mass="19112">MHIHTQQSSVEPDQLRAPATTATEQSIKPLRLLFTLALLGYVALHLGFQFLRWILPAENTTLISRSQSAGFLDLFLLAFPLVAVLIATHVAPQLAGSKIFALVALIEYAVAVVFGGITFLIGLGGLGWVDTFPETIDALGHVVLTVARLGLVALAGYAVLRVFLALGGRVTLPAALHPPA</sequence>
<proteinExistence type="predicted"/>
<evidence type="ECO:0000256" key="1">
    <source>
        <dbReference type="SAM" id="Phobius"/>
    </source>
</evidence>
<organism evidence="2 3">
    <name type="scientific">Catellatospora chokoriensis</name>
    <dbReference type="NCBI Taxonomy" id="310353"/>
    <lineage>
        <taxon>Bacteria</taxon>
        <taxon>Bacillati</taxon>
        <taxon>Actinomycetota</taxon>
        <taxon>Actinomycetes</taxon>
        <taxon>Micromonosporales</taxon>
        <taxon>Micromonosporaceae</taxon>
        <taxon>Catellatospora</taxon>
    </lineage>
</organism>
<protein>
    <submittedName>
        <fullName evidence="2">Uncharacterized protein</fullName>
    </submittedName>
</protein>
<dbReference type="AlphaFoldDB" id="A0A8J3K5J0"/>
<dbReference type="RefSeq" id="WP_191840467.1">
    <property type="nucleotide sequence ID" value="NZ_BAAALB010000040.1"/>
</dbReference>
<feature type="transmembrane region" description="Helical" evidence="1">
    <location>
        <begin position="32"/>
        <end position="55"/>
    </location>
</feature>
<comment type="caution">
    <text evidence="2">The sequence shown here is derived from an EMBL/GenBank/DDBJ whole genome shotgun (WGS) entry which is preliminary data.</text>
</comment>
<accession>A0A8J3K5J0</accession>
<feature type="transmembrane region" description="Helical" evidence="1">
    <location>
        <begin position="67"/>
        <end position="87"/>
    </location>
</feature>